<accession>A0A974BHZ2</accession>
<dbReference type="GO" id="GO:0009318">
    <property type="term" value="C:exodeoxyribonuclease VII complex"/>
    <property type="evidence" value="ECO:0007669"/>
    <property type="project" value="UniProtKB-UniRule"/>
</dbReference>
<evidence type="ECO:0000313" key="8">
    <source>
        <dbReference type="Proteomes" id="UP000611629"/>
    </source>
</evidence>
<dbReference type="GO" id="GO:0005829">
    <property type="term" value="C:cytosol"/>
    <property type="evidence" value="ECO:0007669"/>
    <property type="project" value="TreeGrafter"/>
</dbReference>
<evidence type="ECO:0000256" key="6">
    <source>
        <dbReference type="NCBIfam" id="TIGR01280"/>
    </source>
</evidence>
<dbReference type="Gene3D" id="1.10.287.1040">
    <property type="entry name" value="Exonuclease VII, small subunit"/>
    <property type="match status" value="1"/>
</dbReference>
<sequence>MMEYENFETAFEHLKSIIDKFEAKENISLDELVKNYEEGMKAYTYCSNKLDDTQKKIKLIDETE</sequence>
<dbReference type="GO" id="GO:0006308">
    <property type="term" value="P:DNA catabolic process"/>
    <property type="evidence" value="ECO:0007669"/>
    <property type="project" value="UniProtKB-UniRule"/>
</dbReference>
<keyword evidence="4 7" id="KW-0378">Hydrolase</keyword>
<evidence type="ECO:0000256" key="2">
    <source>
        <dbReference type="ARBA" id="ARBA00022490"/>
    </source>
</evidence>
<dbReference type="InterPro" id="IPR003761">
    <property type="entry name" value="Exonuc_VII_S"/>
</dbReference>
<dbReference type="RefSeq" id="WP_179237211.1">
    <property type="nucleotide sequence ID" value="NZ_JACBNQ010000003.1"/>
</dbReference>
<evidence type="ECO:0000256" key="3">
    <source>
        <dbReference type="ARBA" id="ARBA00022722"/>
    </source>
</evidence>
<organism evidence="7 8">
    <name type="scientific">Sedimentibacter hydroxybenzoicus DSM 7310</name>
    <dbReference type="NCBI Taxonomy" id="1123245"/>
    <lineage>
        <taxon>Bacteria</taxon>
        <taxon>Bacillati</taxon>
        <taxon>Bacillota</taxon>
        <taxon>Tissierellia</taxon>
        <taxon>Sedimentibacter</taxon>
    </lineage>
</organism>
<dbReference type="PANTHER" id="PTHR34137:SF1">
    <property type="entry name" value="EXODEOXYRIBONUCLEASE 7 SMALL SUBUNIT"/>
    <property type="match status" value="1"/>
</dbReference>
<dbReference type="SUPFAM" id="SSF116842">
    <property type="entry name" value="XseB-like"/>
    <property type="match status" value="1"/>
</dbReference>
<gene>
    <name evidence="7" type="primary">xseB</name>
    <name evidence="7" type="ORF">HZF24_05130</name>
</gene>
<keyword evidence="8" id="KW-1185">Reference proteome</keyword>
<protein>
    <recommendedName>
        <fullName evidence="6">Exodeoxyribonuclease VII small subunit</fullName>
        <ecNumber evidence="6">3.1.11.6</ecNumber>
    </recommendedName>
</protein>
<dbReference type="GO" id="GO:0008855">
    <property type="term" value="F:exodeoxyribonuclease VII activity"/>
    <property type="evidence" value="ECO:0007669"/>
    <property type="project" value="UniProtKB-UniRule"/>
</dbReference>
<proteinExistence type="inferred from homology"/>
<keyword evidence="5" id="KW-0269">Exonuclease</keyword>
<comment type="similarity">
    <text evidence="1">Belongs to the XseB family.</text>
</comment>
<name>A0A974BHZ2_SEDHY</name>
<dbReference type="Pfam" id="PF02609">
    <property type="entry name" value="Exonuc_VII_S"/>
    <property type="match status" value="1"/>
</dbReference>
<keyword evidence="2" id="KW-0963">Cytoplasm</keyword>
<dbReference type="NCBIfam" id="TIGR01280">
    <property type="entry name" value="xseB"/>
    <property type="match status" value="1"/>
</dbReference>
<dbReference type="PANTHER" id="PTHR34137">
    <property type="entry name" value="EXODEOXYRIBONUCLEASE 7 SMALL SUBUNIT"/>
    <property type="match status" value="1"/>
</dbReference>
<evidence type="ECO:0000256" key="1">
    <source>
        <dbReference type="ARBA" id="ARBA00009998"/>
    </source>
</evidence>
<dbReference type="EC" id="3.1.11.6" evidence="6"/>
<reference evidence="7" key="1">
    <citation type="submission" date="2020-07" db="EMBL/GenBank/DDBJ databases">
        <title>Genomic analysis of a strain of Sedimentibacter Hydroxybenzoicus DSM7310.</title>
        <authorList>
            <person name="Ma S."/>
        </authorList>
    </citation>
    <scope>NUCLEOTIDE SEQUENCE</scope>
    <source>
        <strain evidence="7">DSM 7310</strain>
    </source>
</reference>
<keyword evidence="3" id="KW-0540">Nuclease</keyword>
<evidence type="ECO:0000256" key="5">
    <source>
        <dbReference type="ARBA" id="ARBA00022839"/>
    </source>
</evidence>
<comment type="caution">
    <text evidence="7">The sequence shown here is derived from an EMBL/GenBank/DDBJ whole genome shotgun (WGS) entry which is preliminary data.</text>
</comment>
<dbReference type="EMBL" id="JACBNQ010000003">
    <property type="protein sequence ID" value="NYB73518.1"/>
    <property type="molecule type" value="Genomic_DNA"/>
</dbReference>
<dbReference type="AlphaFoldDB" id="A0A974BHZ2"/>
<evidence type="ECO:0000313" key="7">
    <source>
        <dbReference type="EMBL" id="NYB73518.1"/>
    </source>
</evidence>
<dbReference type="Proteomes" id="UP000611629">
    <property type="component" value="Unassembled WGS sequence"/>
</dbReference>
<dbReference type="InterPro" id="IPR037004">
    <property type="entry name" value="Exonuc_VII_ssu_sf"/>
</dbReference>
<evidence type="ECO:0000256" key="4">
    <source>
        <dbReference type="ARBA" id="ARBA00022801"/>
    </source>
</evidence>